<dbReference type="Gene3D" id="2.40.380.10">
    <property type="entry name" value="FomD-like"/>
    <property type="match status" value="1"/>
</dbReference>
<dbReference type="InterPro" id="IPR007295">
    <property type="entry name" value="DUF402"/>
</dbReference>
<proteinExistence type="predicted"/>
<dbReference type="Pfam" id="PF04167">
    <property type="entry name" value="DUF402"/>
    <property type="match status" value="1"/>
</dbReference>
<accession>A0A927MU85</accession>
<sequence length="168" mass="18884">MVLLGEDDAGIWLGTRRGNQIESPSSPTSPGASQDSITLFPRKLGWSARWYSERATVGRASKYCTYVDITTPPEVSETDVQLVDLDLDVVKTWDGEVALLDEDEFEHNRLARGYPVRVVRDALKSESNVREALLGHTFPFDGSAQPYMDMWFRLDQSLAEEGAETRRT</sequence>
<dbReference type="RefSeq" id="WP_192750571.1">
    <property type="nucleotide sequence ID" value="NZ_BAABJL010000061.1"/>
</dbReference>
<dbReference type="PANTHER" id="PTHR39159">
    <property type="match status" value="1"/>
</dbReference>
<feature type="domain" description="DUF402" evidence="3">
    <location>
        <begin position="32"/>
        <end position="134"/>
    </location>
</feature>
<dbReference type="PANTHER" id="PTHR39159:SF1">
    <property type="entry name" value="UPF0374 PROTEIN YGAC"/>
    <property type="match status" value="1"/>
</dbReference>
<dbReference type="GO" id="GO:0016787">
    <property type="term" value="F:hydrolase activity"/>
    <property type="evidence" value="ECO:0007669"/>
    <property type="project" value="UniProtKB-KW"/>
</dbReference>
<evidence type="ECO:0000256" key="2">
    <source>
        <dbReference type="SAM" id="MobiDB-lite"/>
    </source>
</evidence>
<dbReference type="SUPFAM" id="SSF159234">
    <property type="entry name" value="FomD-like"/>
    <property type="match status" value="1"/>
</dbReference>
<dbReference type="InterPro" id="IPR050212">
    <property type="entry name" value="Ntdp-like"/>
</dbReference>
<protein>
    <submittedName>
        <fullName evidence="4">Protein associated with RNAse G/E</fullName>
    </submittedName>
</protein>
<dbReference type="AlphaFoldDB" id="A0A927MU85"/>
<dbReference type="EMBL" id="JADBEM010000001">
    <property type="protein sequence ID" value="MBE1606446.1"/>
    <property type="molecule type" value="Genomic_DNA"/>
</dbReference>
<name>A0A927MU85_9ACTN</name>
<dbReference type="InterPro" id="IPR035930">
    <property type="entry name" value="FomD-like_sf"/>
</dbReference>
<organism evidence="4 5">
    <name type="scientific">Actinopolymorpha pittospori</name>
    <dbReference type="NCBI Taxonomy" id="648752"/>
    <lineage>
        <taxon>Bacteria</taxon>
        <taxon>Bacillati</taxon>
        <taxon>Actinomycetota</taxon>
        <taxon>Actinomycetes</taxon>
        <taxon>Propionibacteriales</taxon>
        <taxon>Actinopolymorphaceae</taxon>
        <taxon>Actinopolymorpha</taxon>
    </lineage>
</organism>
<evidence type="ECO:0000313" key="4">
    <source>
        <dbReference type="EMBL" id="MBE1606446.1"/>
    </source>
</evidence>
<keyword evidence="5" id="KW-1185">Reference proteome</keyword>
<dbReference type="Proteomes" id="UP000638648">
    <property type="component" value="Unassembled WGS sequence"/>
</dbReference>
<evidence type="ECO:0000256" key="1">
    <source>
        <dbReference type="ARBA" id="ARBA00022801"/>
    </source>
</evidence>
<comment type="caution">
    <text evidence="4">The sequence shown here is derived from an EMBL/GenBank/DDBJ whole genome shotgun (WGS) entry which is preliminary data.</text>
</comment>
<feature type="region of interest" description="Disordered" evidence="2">
    <location>
        <begin position="15"/>
        <end position="34"/>
    </location>
</feature>
<evidence type="ECO:0000313" key="5">
    <source>
        <dbReference type="Proteomes" id="UP000638648"/>
    </source>
</evidence>
<gene>
    <name evidence="4" type="ORF">HEB94_003294</name>
</gene>
<evidence type="ECO:0000259" key="3">
    <source>
        <dbReference type="Pfam" id="PF04167"/>
    </source>
</evidence>
<keyword evidence="1" id="KW-0378">Hydrolase</keyword>
<feature type="compositionally biased region" description="Polar residues" evidence="2">
    <location>
        <begin position="17"/>
        <end position="34"/>
    </location>
</feature>
<reference evidence="4" key="1">
    <citation type="submission" date="2020-10" db="EMBL/GenBank/DDBJ databases">
        <title>Sequencing the genomes of 1000 actinobacteria strains.</title>
        <authorList>
            <person name="Klenk H.-P."/>
        </authorList>
    </citation>
    <scope>NUCLEOTIDE SEQUENCE</scope>
    <source>
        <strain evidence="4">DSM 45354</strain>
    </source>
</reference>